<name>A0AAD8YL67_9STRA</name>
<evidence type="ECO:0000313" key="3">
    <source>
        <dbReference type="EMBL" id="KAK1748403.1"/>
    </source>
</evidence>
<evidence type="ECO:0000313" key="4">
    <source>
        <dbReference type="Proteomes" id="UP001224775"/>
    </source>
</evidence>
<feature type="compositionally biased region" description="Acidic residues" evidence="1">
    <location>
        <begin position="119"/>
        <end position="131"/>
    </location>
</feature>
<feature type="compositionally biased region" description="Polar residues" evidence="1">
    <location>
        <begin position="281"/>
        <end position="299"/>
    </location>
</feature>
<evidence type="ECO:0000256" key="1">
    <source>
        <dbReference type="SAM" id="MobiDB-lite"/>
    </source>
</evidence>
<gene>
    <name evidence="3" type="ORF">QTG54_000342</name>
</gene>
<feature type="region of interest" description="Disordered" evidence="1">
    <location>
        <begin position="41"/>
        <end position="74"/>
    </location>
</feature>
<feature type="compositionally biased region" description="Low complexity" evidence="1">
    <location>
        <begin position="421"/>
        <end position="442"/>
    </location>
</feature>
<feature type="compositionally biased region" description="Low complexity" evidence="1">
    <location>
        <begin position="194"/>
        <end position="204"/>
    </location>
</feature>
<feature type="compositionally biased region" description="Low complexity" evidence="1">
    <location>
        <begin position="361"/>
        <end position="405"/>
    </location>
</feature>
<sequence>MRISAAAAALLVAVEAVADSEPSGENLFKLSRRHLQLQKHRLFPPKLRLDHRNDDSDESSTTKHKKKKSKMGNDWYELDEVQSLTNVETTETSGGEKQGQLKIVEDATATDEKQKQEFSEDATATDEEEEQEKLSEDAAATDETASASHSTEEDDCTELIRRHLSKQDKAGKDSKVKSTLTSTWVVSIEEAQADSKSGKSIKGSKSAKAKTGKRSKSPTIKCQTVPPKPSDTPTVKPSQELPSGTSSPTRSSTPKPTEVTTTPEPTSTSTVVTESPIASEKTGSPTITSVVTASPTGSPSLPAKVTESPTASPSAPAVVTESPTASEISESPSSSPSVSGTSEVPAAPTTAGDTESPTTLSVTEAPVASVVSEAPSASSSVTESPTASDISESPSGSPSARGASGLTEAPTTARTTESPITSSVTEAPVASVASEAPSTAPSFESTGPIPTYAPTAVTEAPVTSTTTNAPTATVITESPVSSTVTEAPVLSITTNAPTTTVITESPVSSAETCTFCEGGIPDPDAEAAGTGGQTCAQVKANTDEETNGSAICDILQEVESSCCPEPTAACTFCEEGISNPELVPPDTGGQTCAQIGLLAADDTEGSGTCTTIQAVESACCPQIESCAPLDPNPYTFEPPNNVFPVAPWTTGGDGVWTIDDTNAQEGTYSIKSPDLDGSEGTAVSNATLAICDDFAGGVLMFNTLAPVVPPYDILVWYVDGVEISRLAGEPEWSAVPISLPPGAHRIDFQYQYNPFSLPELPNDPPPIRQGAVWIDAVGLQIM</sequence>
<feature type="compositionally biased region" description="Low complexity" evidence="1">
    <location>
        <begin position="242"/>
        <end position="276"/>
    </location>
</feature>
<feature type="region of interest" description="Disordered" evidence="1">
    <location>
        <begin position="107"/>
        <end position="484"/>
    </location>
</feature>
<feature type="compositionally biased region" description="Low complexity" evidence="1">
    <location>
        <begin position="320"/>
        <end position="345"/>
    </location>
</feature>
<feature type="compositionally biased region" description="Polar residues" evidence="1">
    <location>
        <begin position="409"/>
        <end position="420"/>
    </location>
</feature>
<protein>
    <submittedName>
        <fullName evidence="3">Uncharacterized protein</fullName>
    </submittedName>
</protein>
<feature type="chain" id="PRO_5041939000" evidence="2">
    <location>
        <begin position="21"/>
        <end position="782"/>
    </location>
</feature>
<comment type="caution">
    <text evidence="3">The sequence shown here is derived from an EMBL/GenBank/DDBJ whole genome shotgun (WGS) entry which is preliminary data.</text>
</comment>
<feature type="compositionally biased region" description="Basic residues" evidence="1">
    <location>
        <begin position="205"/>
        <end position="216"/>
    </location>
</feature>
<dbReference type="AlphaFoldDB" id="A0AAD8YL67"/>
<keyword evidence="2" id="KW-0732">Signal</keyword>
<reference evidence="3" key="1">
    <citation type="submission" date="2023-06" db="EMBL/GenBank/DDBJ databases">
        <title>Survivors Of The Sea: Transcriptome response of Skeletonema marinoi to long-term dormancy.</title>
        <authorList>
            <person name="Pinder M.I.M."/>
            <person name="Kourtchenko O."/>
            <person name="Robertson E.K."/>
            <person name="Larsson T."/>
            <person name="Maumus F."/>
            <person name="Osuna-Cruz C.M."/>
            <person name="Vancaester E."/>
            <person name="Stenow R."/>
            <person name="Vandepoele K."/>
            <person name="Ploug H."/>
            <person name="Bruchert V."/>
            <person name="Godhe A."/>
            <person name="Topel M."/>
        </authorList>
    </citation>
    <scope>NUCLEOTIDE SEQUENCE</scope>
    <source>
        <strain evidence="3">R05AC</strain>
    </source>
</reference>
<organism evidence="3 4">
    <name type="scientific">Skeletonema marinoi</name>
    <dbReference type="NCBI Taxonomy" id="267567"/>
    <lineage>
        <taxon>Eukaryota</taxon>
        <taxon>Sar</taxon>
        <taxon>Stramenopiles</taxon>
        <taxon>Ochrophyta</taxon>
        <taxon>Bacillariophyta</taxon>
        <taxon>Coscinodiscophyceae</taxon>
        <taxon>Thalassiosirophycidae</taxon>
        <taxon>Thalassiosirales</taxon>
        <taxon>Skeletonemataceae</taxon>
        <taxon>Skeletonema</taxon>
        <taxon>Skeletonema marinoi-dohrnii complex</taxon>
    </lineage>
</organism>
<evidence type="ECO:0000256" key="2">
    <source>
        <dbReference type="SAM" id="SignalP"/>
    </source>
</evidence>
<keyword evidence="4" id="KW-1185">Reference proteome</keyword>
<feature type="compositionally biased region" description="Basic and acidic residues" evidence="1">
    <location>
        <begin position="158"/>
        <end position="176"/>
    </location>
</feature>
<dbReference type="Proteomes" id="UP001224775">
    <property type="component" value="Unassembled WGS sequence"/>
</dbReference>
<feature type="signal peptide" evidence="2">
    <location>
        <begin position="1"/>
        <end position="20"/>
    </location>
</feature>
<feature type="compositionally biased region" description="Polar residues" evidence="1">
    <location>
        <begin position="231"/>
        <end position="241"/>
    </location>
</feature>
<feature type="compositionally biased region" description="Low complexity" evidence="1">
    <location>
        <begin position="137"/>
        <end position="149"/>
    </location>
</feature>
<feature type="compositionally biased region" description="Low complexity" evidence="1">
    <location>
        <begin position="460"/>
        <end position="476"/>
    </location>
</feature>
<accession>A0AAD8YL67</accession>
<proteinExistence type="predicted"/>
<feature type="compositionally biased region" description="Polar residues" evidence="1">
    <location>
        <begin position="351"/>
        <end position="360"/>
    </location>
</feature>
<dbReference type="EMBL" id="JATAAI010000001">
    <property type="protein sequence ID" value="KAK1748403.1"/>
    <property type="molecule type" value="Genomic_DNA"/>
</dbReference>